<dbReference type="GO" id="GO:0003723">
    <property type="term" value="F:RNA binding"/>
    <property type="evidence" value="ECO:0007669"/>
    <property type="project" value="UniProtKB-KW"/>
</dbReference>
<evidence type="ECO:0000313" key="4">
    <source>
        <dbReference type="EMBL" id="CAE0054723.1"/>
    </source>
</evidence>
<dbReference type="Gene3D" id="2.40.280.10">
    <property type="match status" value="1"/>
</dbReference>
<dbReference type="CDD" id="cd09294">
    <property type="entry name" value="SmpB"/>
    <property type="match status" value="1"/>
</dbReference>
<reference evidence="3" key="1">
    <citation type="submission" date="2021-01" db="EMBL/GenBank/DDBJ databases">
        <authorList>
            <person name="Corre E."/>
            <person name="Pelletier E."/>
            <person name="Niang G."/>
            <person name="Scheremetjew M."/>
            <person name="Finn R."/>
            <person name="Kale V."/>
            <person name="Holt S."/>
            <person name="Cochrane G."/>
            <person name="Meng A."/>
            <person name="Brown T."/>
            <person name="Cohen L."/>
        </authorList>
    </citation>
    <scope>NUCLEOTIDE SEQUENCE</scope>
    <source>
        <strain evidence="3">CCMP 769</strain>
    </source>
</reference>
<dbReference type="InterPro" id="IPR020081">
    <property type="entry name" value="SsrA-bd_prot_CS"/>
</dbReference>
<dbReference type="EMBL" id="HBHW01029375">
    <property type="protein sequence ID" value="CAE0054730.1"/>
    <property type="molecule type" value="Transcribed_RNA"/>
</dbReference>
<sequence>MTDLGFVSLGWAKLAVNERLVRVCAKSKSNSSSSPTILNREARFRYELLRKYECGIELTGSEIKSVRAGQMTLKDSFCTVKEGELFLKNVNIAPYVSTSAFFNHEPVRERRLMLHKRDIRKLKSEIDQKGMTLIATKYALQSKESVVKDCLLTLFSEKKFFRAYFTQRGWLKIEVALARGKKLADKRETIKKREDDRQMKRAMKNISI</sequence>
<gene>
    <name evidence="3" type="ORF">RMAR00112_LOCUS22747</name>
    <name evidence="4" type="ORF">RMAR00112_LOCUS22752</name>
    <name evidence="5" type="ORF">RMAR00112_LOCUS22753</name>
    <name evidence="6" type="ORF">RMAR00112_LOCUS22759</name>
</gene>
<evidence type="ECO:0000256" key="2">
    <source>
        <dbReference type="ARBA" id="ARBA00022884"/>
    </source>
</evidence>
<evidence type="ECO:0000313" key="3">
    <source>
        <dbReference type="EMBL" id="CAE0054718.1"/>
    </source>
</evidence>
<dbReference type="PROSITE" id="PS01317">
    <property type="entry name" value="SSRP"/>
    <property type="match status" value="1"/>
</dbReference>
<dbReference type="GO" id="GO:0070930">
    <property type="term" value="P:trans-translation-dependent protein tagging"/>
    <property type="evidence" value="ECO:0007669"/>
    <property type="project" value="TreeGrafter"/>
</dbReference>
<dbReference type="SUPFAM" id="SSF74982">
    <property type="entry name" value="Small protein B (SmpB)"/>
    <property type="match status" value="1"/>
</dbReference>
<dbReference type="InterPro" id="IPR023620">
    <property type="entry name" value="SmpB"/>
</dbReference>
<dbReference type="HAMAP" id="MF_00023">
    <property type="entry name" value="SmpB"/>
    <property type="match status" value="1"/>
</dbReference>
<dbReference type="PANTHER" id="PTHR30308:SF2">
    <property type="entry name" value="SSRA-BINDING PROTEIN"/>
    <property type="match status" value="1"/>
</dbReference>
<dbReference type="AlphaFoldDB" id="A0A7S2ZXC4"/>
<dbReference type="Pfam" id="PF01668">
    <property type="entry name" value="SmpB"/>
    <property type="match status" value="2"/>
</dbReference>
<dbReference type="GO" id="GO:0005829">
    <property type="term" value="C:cytosol"/>
    <property type="evidence" value="ECO:0007669"/>
    <property type="project" value="TreeGrafter"/>
</dbReference>
<protein>
    <recommendedName>
        <fullName evidence="7">SsrA-binding protein</fullName>
    </recommendedName>
</protein>
<dbReference type="EMBL" id="HBHW01029363">
    <property type="protein sequence ID" value="CAE0054718.1"/>
    <property type="molecule type" value="Transcribed_RNA"/>
</dbReference>
<dbReference type="PANTHER" id="PTHR30308">
    <property type="entry name" value="TMRNA-BINDING COMPONENT OF TRANS-TRANSLATION TAGGING COMPLEX"/>
    <property type="match status" value="1"/>
</dbReference>
<evidence type="ECO:0008006" key="7">
    <source>
        <dbReference type="Google" id="ProtNLM"/>
    </source>
</evidence>
<keyword evidence="1" id="KW-0963">Cytoplasm</keyword>
<organism evidence="3">
    <name type="scientific">Rhodosorus marinus</name>
    <dbReference type="NCBI Taxonomy" id="101924"/>
    <lineage>
        <taxon>Eukaryota</taxon>
        <taxon>Rhodophyta</taxon>
        <taxon>Stylonematophyceae</taxon>
        <taxon>Stylonematales</taxon>
        <taxon>Stylonemataceae</taxon>
        <taxon>Rhodosorus</taxon>
    </lineage>
</organism>
<name>A0A7S2ZXC4_9RHOD</name>
<dbReference type="NCBIfam" id="NF003843">
    <property type="entry name" value="PRK05422.1"/>
    <property type="match status" value="1"/>
</dbReference>
<evidence type="ECO:0000313" key="5">
    <source>
        <dbReference type="EMBL" id="CAE0054724.1"/>
    </source>
</evidence>
<dbReference type="InterPro" id="IPR000037">
    <property type="entry name" value="SsrA-bd_prot"/>
</dbReference>
<evidence type="ECO:0000313" key="6">
    <source>
        <dbReference type="EMBL" id="CAE0054730.1"/>
    </source>
</evidence>
<dbReference type="NCBIfam" id="TIGR00086">
    <property type="entry name" value="smpB"/>
    <property type="match status" value="1"/>
</dbReference>
<keyword evidence="2" id="KW-0694">RNA-binding</keyword>
<evidence type="ECO:0000256" key="1">
    <source>
        <dbReference type="ARBA" id="ARBA00022490"/>
    </source>
</evidence>
<dbReference type="EMBL" id="HBHW01029368">
    <property type="protein sequence ID" value="CAE0054723.1"/>
    <property type="molecule type" value="Transcribed_RNA"/>
</dbReference>
<dbReference type="EMBL" id="HBHW01029369">
    <property type="protein sequence ID" value="CAE0054724.1"/>
    <property type="molecule type" value="Transcribed_RNA"/>
</dbReference>
<accession>A0A7S2ZXC4</accession>
<proteinExistence type="inferred from homology"/>